<dbReference type="GO" id="GO:0016787">
    <property type="term" value="F:hydrolase activity"/>
    <property type="evidence" value="ECO:0007669"/>
    <property type="project" value="UniProtKB-KW"/>
</dbReference>
<feature type="compositionally biased region" description="Low complexity" evidence="7">
    <location>
        <begin position="743"/>
        <end position="752"/>
    </location>
</feature>
<feature type="region of interest" description="Disordered" evidence="7">
    <location>
        <begin position="1"/>
        <end position="233"/>
    </location>
</feature>
<evidence type="ECO:0000256" key="1">
    <source>
        <dbReference type="ARBA" id="ARBA00022722"/>
    </source>
</evidence>
<dbReference type="GO" id="GO:0006289">
    <property type="term" value="P:nucleotide-excision repair"/>
    <property type="evidence" value="ECO:0007669"/>
    <property type="project" value="InterPro"/>
</dbReference>
<evidence type="ECO:0000256" key="5">
    <source>
        <dbReference type="ARBA" id="ARBA00022801"/>
    </source>
</evidence>
<dbReference type="InterPro" id="IPR036237">
    <property type="entry name" value="Xyl_isomerase-like_sf"/>
</dbReference>
<keyword evidence="3" id="KW-0227">DNA damage</keyword>
<keyword evidence="2" id="KW-0255">Endonuclease</keyword>
<feature type="compositionally biased region" description="Basic and acidic residues" evidence="7">
    <location>
        <begin position="72"/>
        <end position="98"/>
    </location>
</feature>
<feature type="compositionally biased region" description="Acidic residues" evidence="7">
    <location>
        <begin position="209"/>
        <end position="222"/>
    </location>
</feature>
<proteinExistence type="predicted"/>
<feature type="compositionally biased region" description="Basic and acidic residues" evidence="7">
    <location>
        <begin position="588"/>
        <end position="597"/>
    </location>
</feature>
<dbReference type="GO" id="GO:0043504">
    <property type="term" value="P:mitochondrial DNA repair"/>
    <property type="evidence" value="ECO:0007669"/>
    <property type="project" value="TreeGrafter"/>
</dbReference>
<dbReference type="Gene3D" id="3.20.20.150">
    <property type="entry name" value="Divalent-metal-dependent TIM barrel enzymes"/>
    <property type="match status" value="1"/>
</dbReference>
<feature type="compositionally biased region" description="Acidic residues" evidence="7">
    <location>
        <begin position="775"/>
        <end position="798"/>
    </location>
</feature>
<dbReference type="PANTHER" id="PTHR31290:SF5">
    <property type="entry name" value="UV-DAMAGE ENDONUCLEASE"/>
    <property type="match status" value="1"/>
</dbReference>
<dbReference type="SUPFAM" id="SSF51658">
    <property type="entry name" value="Xylose isomerase-like"/>
    <property type="match status" value="1"/>
</dbReference>
<dbReference type="EMBL" id="JAPUFD010000003">
    <property type="protein sequence ID" value="MDI1486533.1"/>
    <property type="molecule type" value="Genomic_DNA"/>
</dbReference>
<dbReference type="InterPro" id="IPR004601">
    <property type="entry name" value="UvdE"/>
</dbReference>
<protein>
    <recommendedName>
        <fullName evidence="10">UV-endonuclease UvdE</fullName>
    </recommendedName>
</protein>
<dbReference type="GO" id="GO:0009411">
    <property type="term" value="P:response to UV"/>
    <property type="evidence" value="ECO:0007669"/>
    <property type="project" value="InterPro"/>
</dbReference>
<evidence type="ECO:0000313" key="8">
    <source>
        <dbReference type="EMBL" id="MDI1486533.1"/>
    </source>
</evidence>
<evidence type="ECO:0000256" key="3">
    <source>
        <dbReference type="ARBA" id="ARBA00022763"/>
    </source>
</evidence>
<keyword evidence="5" id="KW-0378">Hydrolase</keyword>
<evidence type="ECO:0000256" key="4">
    <source>
        <dbReference type="ARBA" id="ARBA00022769"/>
    </source>
</evidence>
<keyword evidence="6" id="KW-0234">DNA repair</keyword>
<feature type="compositionally biased region" description="Basic and acidic residues" evidence="7">
    <location>
        <begin position="672"/>
        <end position="693"/>
    </location>
</feature>
<keyword evidence="4" id="KW-0228">DNA excision</keyword>
<evidence type="ECO:0000256" key="6">
    <source>
        <dbReference type="ARBA" id="ARBA00023204"/>
    </source>
</evidence>
<dbReference type="AlphaFoldDB" id="A0AA43QKS7"/>
<dbReference type="PANTHER" id="PTHR31290">
    <property type="entry name" value="UV-DAMAGE ENDONUCLEASE"/>
    <property type="match status" value="1"/>
</dbReference>
<dbReference type="GO" id="GO:0005739">
    <property type="term" value="C:mitochondrion"/>
    <property type="evidence" value="ECO:0007669"/>
    <property type="project" value="TreeGrafter"/>
</dbReference>
<feature type="region of interest" description="Disordered" evidence="7">
    <location>
        <begin position="276"/>
        <end position="298"/>
    </location>
</feature>
<accession>A0AA43QKS7</accession>
<feature type="region of interest" description="Disordered" evidence="7">
    <location>
        <begin position="588"/>
        <end position="844"/>
    </location>
</feature>
<sequence length="844" mass="92003">MAKRKRLSTATESPAVTTVPIPPPRPDLIETAPPPLKRRASSRRSSQPATGSTNPDQNANVLDAPSALRASPDADEKDERMDLEQAGMDIEKQLKQEEEPPAQKPVANGKAANKKGAAKGKGAKAAKTEVNGGEAEVAAPGSKSKKMGANIKAEPAMKTEANGGDETAGAPGTQSKRKTAKVKAEPESPDATPKKEAVNVKKDPQFLDPEAEGDEEADEEEIQAALSRPPPVNSDYLPLPWKGRLGYACLCTYLRFSNPPVFSSRTCRIASILENRHPLTDPNAPPHATKNRPDREKPADVARGQAFVESLGKANAKDIVKMLRWNDRYGIKFLRLSSEMFPFASHPEYGYKLAPFVSEELAEAGRVAAELGHRLTTHPGQYTQLGSPRKPVIDNAIRDLDYHAELLDLLKLPPQQDRDAVMILHLGGVFGDKEATLNRFRENYAPLPANVKKRLVLENDDVSWSVHELLPLCEELNIPMVLDFHHHNIIFDAAQIREGTKDIVDLFPRILATWTRKGITPKMHYSEPTPAAITGRQRRKHNPRVATLPPCPPNMDLMIEAKDKEQAVFELMRTFKLPGFDTFNDMIPHVRKDDNKPAPKPKKSPAKKRSKSIKGEEADGDDATETGSVAPEAQDDPIIPDDEIGMGGPEGRVYWPPGMEHWLRPVKRVIKPKGEPKEPKSPKPETEEPDTKKLTPAQKKKNAAAEAAREGAKVEEEVNGIIKQEDAAAGVNATPASKKRTAAPKAQPTAKANGTPTPARKAGNNKRAAKKEDTPELTEEEDDDEDVEMSDFEAESAEESMPAAAAKRSKQANGNGGAAGSRRQSGGRGAKKNISYADESGEDV</sequence>
<comment type="caution">
    <text evidence="8">The sequence shown here is derived from an EMBL/GenBank/DDBJ whole genome shotgun (WGS) entry which is preliminary data.</text>
</comment>
<reference evidence="8" key="1">
    <citation type="journal article" date="2023" name="Genome Biol. Evol.">
        <title>First Whole Genome Sequence and Flow Cytometry Genome Size Data for the Lichen-Forming Fungus Ramalina farinacea (Ascomycota).</title>
        <authorList>
            <person name="Llewellyn T."/>
            <person name="Mian S."/>
            <person name="Hill R."/>
            <person name="Leitch I.J."/>
            <person name="Gaya E."/>
        </authorList>
    </citation>
    <scope>NUCLEOTIDE SEQUENCE</scope>
    <source>
        <strain evidence="8">LIQ254RAFAR</strain>
    </source>
</reference>
<evidence type="ECO:0008006" key="10">
    <source>
        <dbReference type="Google" id="ProtNLM"/>
    </source>
</evidence>
<feature type="compositionally biased region" description="Polar residues" evidence="7">
    <location>
        <begin position="50"/>
        <end position="60"/>
    </location>
</feature>
<dbReference type="Pfam" id="PF03851">
    <property type="entry name" value="UvdE"/>
    <property type="match status" value="1"/>
</dbReference>
<feature type="compositionally biased region" description="Basic and acidic residues" evidence="7">
    <location>
        <begin position="182"/>
        <end position="205"/>
    </location>
</feature>
<gene>
    <name evidence="8" type="ORF">OHK93_005764</name>
</gene>
<dbReference type="NCBIfam" id="TIGR00629">
    <property type="entry name" value="uvde"/>
    <property type="match status" value="1"/>
</dbReference>
<keyword evidence="1" id="KW-0540">Nuclease</keyword>
<evidence type="ECO:0000256" key="2">
    <source>
        <dbReference type="ARBA" id="ARBA00022759"/>
    </source>
</evidence>
<name>A0AA43QKS7_9LECA</name>
<evidence type="ECO:0000313" key="9">
    <source>
        <dbReference type="Proteomes" id="UP001161017"/>
    </source>
</evidence>
<feature type="compositionally biased region" description="Basic residues" evidence="7">
    <location>
        <begin position="112"/>
        <end position="124"/>
    </location>
</feature>
<dbReference type="GO" id="GO:0005634">
    <property type="term" value="C:nucleus"/>
    <property type="evidence" value="ECO:0007669"/>
    <property type="project" value="TreeGrafter"/>
</dbReference>
<organism evidence="8 9">
    <name type="scientific">Ramalina farinacea</name>
    <dbReference type="NCBI Taxonomy" id="258253"/>
    <lineage>
        <taxon>Eukaryota</taxon>
        <taxon>Fungi</taxon>
        <taxon>Dikarya</taxon>
        <taxon>Ascomycota</taxon>
        <taxon>Pezizomycotina</taxon>
        <taxon>Lecanoromycetes</taxon>
        <taxon>OSLEUM clade</taxon>
        <taxon>Lecanoromycetidae</taxon>
        <taxon>Lecanorales</taxon>
        <taxon>Lecanorineae</taxon>
        <taxon>Ramalinaceae</taxon>
        <taxon>Ramalina</taxon>
    </lineage>
</organism>
<evidence type="ECO:0000256" key="7">
    <source>
        <dbReference type="SAM" id="MobiDB-lite"/>
    </source>
</evidence>
<keyword evidence="9" id="KW-1185">Reference proteome</keyword>
<feature type="compositionally biased region" description="Basic and acidic residues" evidence="7">
    <location>
        <begin position="707"/>
        <end position="716"/>
    </location>
</feature>
<feature type="compositionally biased region" description="Acidic residues" evidence="7">
    <location>
        <begin position="633"/>
        <end position="644"/>
    </location>
</feature>
<feature type="compositionally biased region" description="Basic residues" evidence="7">
    <location>
        <begin position="599"/>
        <end position="612"/>
    </location>
</feature>
<feature type="region of interest" description="Disordered" evidence="7">
    <location>
        <begin position="522"/>
        <end position="551"/>
    </location>
</feature>
<dbReference type="Proteomes" id="UP001161017">
    <property type="component" value="Unassembled WGS sequence"/>
</dbReference>
<dbReference type="GO" id="GO:0004519">
    <property type="term" value="F:endonuclease activity"/>
    <property type="evidence" value="ECO:0007669"/>
    <property type="project" value="UniProtKB-KW"/>
</dbReference>